<dbReference type="EMBL" id="QMAP01000020">
    <property type="protein sequence ID" value="RXI44161.1"/>
    <property type="molecule type" value="Genomic_DNA"/>
</dbReference>
<evidence type="ECO:0000313" key="3">
    <source>
        <dbReference type="Proteomes" id="UP000290273"/>
    </source>
</evidence>
<comment type="caution">
    <text evidence="1">The sequence shown here is derived from an EMBL/GenBank/DDBJ whole genome shotgun (WGS) entry which is preliminary data.</text>
</comment>
<dbReference type="Gene3D" id="1.20.120.330">
    <property type="entry name" value="Nucleotidyltransferases domain 2"/>
    <property type="match status" value="1"/>
</dbReference>
<dbReference type="Proteomes" id="UP000290273">
    <property type="component" value="Unassembled WGS sequence"/>
</dbReference>
<evidence type="ECO:0000313" key="1">
    <source>
        <dbReference type="EMBL" id="RXI44161.1"/>
    </source>
</evidence>
<evidence type="ECO:0000313" key="2">
    <source>
        <dbReference type="EMBL" id="RXI57016.1"/>
    </source>
</evidence>
<evidence type="ECO:0008006" key="5">
    <source>
        <dbReference type="Google" id="ProtNLM"/>
    </source>
</evidence>
<gene>
    <name evidence="1" type="ORF">DP130_13590</name>
    <name evidence="2" type="ORF">DP131_06125</name>
</gene>
<dbReference type="Proteomes" id="UP000290921">
    <property type="component" value="Unassembled WGS sequence"/>
</dbReference>
<proteinExistence type="predicted"/>
<name>A0A4Q0V8G2_CLOTA</name>
<organism evidence="1 4">
    <name type="scientific">Clostridium tetani</name>
    <dbReference type="NCBI Taxonomy" id="1513"/>
    <lineage>
        <taxon>Bacteria</taxon>
        <taxon>Bacillati</taxon>
        <taxon>Bacillota</taxon>
        <taxon>Clostridia</taxon>
        <taxon>Eubacteriales</taxon>
        <taxon>Clostridiaceae</taxon>
        <taxon>Clostridium</taxon>
    </lineage>
</organism>
<protein>
    <recommendedName>
        <fullName evidence="5">DUF86 domain-containing protein</fullName>
    </recommendedName>
</protein>
<dbReference type="EMBL" id="QMAU01000026">
    <property type="protein sequence ID" value="RXI57016.1"/>
    <property type="molecule type" value="Genomic_DNA"/>
</dbReference>
<dbReference type="AlphaFoldDB" id="A0A4Q0V8G2"/>
<evidence type="ECO:0000313" key="4">
    <source>
        <dbReference type="Proteomes" id="UP000290921"/>
    </source>
</evidence>
<sequence length="172" mass="20427">MKKNIDFGKNAMQQNTRREVMVRLNNRKLKVILENTEQVINDLDFDLEQYEELDGRKKEMCARAIRNDIADIFKNLEDYLALVLKKIGVCVNDKSFKDCINLALDKQLLHDEFGKYIIDKIKIRNFFSHRYNYPKTEELIKIYKGHEDLFKGHISFMKELSNNAQDEVTDIF</sequence>
<reference evidence="3 4" key="1">
    <citation type="submission" date="2018-06" db="EMBL/GenBank/DDBJ databases">
        <title>Genome conservation of Clostridium tetani.</title>
        <authorList>
            <person name="Bruggemann H."/>
            <person name="Popoff M.R."/>
        </authorList>
    </citation>
    <scope>NUCLEOTIDE SEQUENCE [LARGE SCALE GENOMIC DNA]</scope>
    <source>
        <strain evidence="1 4">2017.061</strain>
        <strain evidence="2 3">63.05</strain>
    </source>
</reference>
<dbReference type="SUPFAM" id="SSF81593">
    <property type="entry name" value="Nucleotidyltransferase substrate binding subunit/domain"/>
    <property type="match status" value="1"/>
</dbReference>
<accession>A0A4Q0V8G2</accession>